<keyword evidence="2" id="KW-1185">Reference proteome</keyword>
<accession>A0AB33BP06</accession>
<dbReference type="InterPro" id="IPR026473">
    <property type="entry name" value="PatB_AcyB_McaB"/>
</dbReference>
<organism evidence="1 2">
    <name type="scientific">Microcystis aeruginosa PCC 7806SL</name>
    <dbReference type="NCBI Taxonomy" id="1903187"/>
    <lineage>
        <taxon>Bacteria</taxon>
        <taxon>Bacillati</taxon>
        <taxon>Cyanobacteriota</taxon>
        <taxon>Cyanophyceae</taxon>
        <taxon>Oscillatoriophycideae</taxon>
        <taxon>Chroococcales</taxon>
        <taxon>Microcystaceae</taxon>
        <taxon>Microcystis</taxon>
    </lineage>
</organism>
<dbReference type="EMBL" id="CP020771">
    <property type="protein sequence ID" value="ARI82024.1"/>
    <property type="molecule type" value="Genomic_DNA"/>
</dbReference>
<name>A0AB33BP06_MICA7</name>
<reference evidence="1 2" key="1">
    <citation type="journal article" date="2018" name="Harmful Algae">
        <title>The highly heterogeneous methylated genomes and diverse restriction-modification systems of bloom-forming Microcystis.</title>
        <authorList>
            <person name="Zhao L."/>
            <person name="Song Y."/>
            <person name="Li L."/>
            <person name="Gan N."/>
            <person name="Brand J.J."/>
            <person name="Song L."/>
        </authorList>
    </citation>
    <scope>NUCLEOTIDE SEQUENCE [LARGE SCALE GENOMIC DNA]</scope>
    <source>
        <strain evidence="1 2">PCC 7806SL</strain>
    </source>
</reference>
<dbReference type="RefSeq" id="WP_036403234.1">
    <property type="nucleotide sequence ID" value="NZ_CP020771.1"/>
</dbReference>
<dbReference type="Proteomes" id="UP000192439">
    <property type="component" value="Chromosome"/>
</dbReference>
<gene>
    <name evidence="1" type="ORF">BH695_2745</name>
</gene>
<sequence length="83" mass="9128">MRLPLLSPPIERPHFIQPGLCVDLENGRPEDLVHIRMDLLHAANYNDPAAFANRSFNQVMHSSASQSSASQGWGGFGSMAGFY</sequence>
<evidence type="ECO:0008006" key="3">
    <source>
        <dbReference type="Google" id="ProtNLM"/>
    </source>
</evidence>
<protein>
    <recommendedName>
        <fullName evidence="3">Microcyclamide biosynthesis protein</fullName>
    </recommendedName>
</protein>
<evidence type="ECO:0000313" key="1">
    <source>
        <dbReference type="EMBL" id="ARI82024.1"/>
    </source>
</evidence>
<dbReference type="NCBIfam" id="TIGR04220">
    <property type="entry name" value="patB_acyB_mcaB"/>
    <property type="match status" value="1"/>
</dbReference>
<dbReference type="AlphaFoldDB" id="A0AB33BP06"/>
<proteinExistence type="predicted"/>
<evidence type="ECO:0000313" key="2">
    <source>
        <dbReference type="Proteomes" id="UP000192439"/>
    </source>
</evidence>